<feature type="compositionally biased region" description="Low complexity" evidence="1">
    <location>
        <begin position="311"/>
        <end position="327"/>
    </location>
</feature>
<reference evidence="3" key="1">
    <citation type="submission" date="2021-01" db="EMBL/GenBank/DDBJ databases">
        <authorList>
            <person name="Corre E."/>
            <person name="Pelletier E."/>
            <person name="Niang G."/>
            <person name="Scheremetjew M."/>
            <person name="Finn R."/>
            <person name="Kale V."/>
            <person name="Holt S."/>
            <person name="Cochrane G."/>
            <person name="Meng A."/>
            <person name="Brown T."/>
            <person name="Cohen L."/>
        </authorList>
    </citation>
    <scope>NUCLEOTIDE SEQUENCE</scope>
</reference>
<proteinExistence type="predicted"/>
<protein>
    <recommendedName>
        <fullName evidence="2">HTH OST-type domain-containing protein</fullName>
    </recommendedName>
</protein>
<gene>
    <name evidence="3" type="ORF">NSCI0253_LOCUS1377</name>
</gene>
<accession>A0A7S0ZN17</accession>
<evidence type="ECO:0000313" key="3">
    <source>
        <dbReference type="EMBL" id="CAD8827031.1"/>
    </source>
</evidence>
<dbReference type="Pfam" id="PF14418">
    <property type="entry name" value="OHA"/>
    <property type="match status" value="1"/>
</dbReference>
<feature type="domain" description="HTH OST-type" evidence="2">
    <location>
        <begin position="206"/>
        <end position="285"/>
    </location>
</feature>
<feature type="region of interest" description="Disordered" evidence="1">
    <location>
        <begin position="284"/>
        <end position="345"/>
    </location>
</feature>
<dbReference type="AlphaFoldDB" id="A0A7S0ZN17"/>
<evidence type="ECO:0000256" key="1">
    <source>
        <dbReference type="SAM" id="MobiDB-lite"/>
    </source>
</evidence>
<dbReference type="InterPro" id="IPR025605">
    <property type="entry name" value="OST-HTH/LOTUS_dom"/>
</dbReference>
<name>A0A7S0ZN17_NOCSC</name>
<dbReference type="InterPro" id="IPR025677">
    <property type="entry name" value="OST-HTH-assoc_dom"/>
</dbReference>
<dbReference type="PROSITE" id="PS51644">
    <property type="entry name" value="HTH_OST"/>
    <property type="match status" value="1"/>
</dbReference>
<organism evidence="3">
    <name type="scientific">Noctiluca scintillans</name>
    <name type="common">Sea sparkle</name>
    <name type="synonym">Red tide dinoflagellate</name>
    <dbReference type="NCBI Taxonomy" id="2966"/>
    <lineage>
        <taxon>Eukaryota</taxon>
        <taxon>Sar</taxon>
        <taxon>Alveolata</taxon>
        <taxon>Dinophyceae</taxon>
        <taxon>Noctilucales</taxon>
        <taxon>Noctilucaceae</taxon>
        <taxon>Noctiluca</taxon>
    </lineage>
</organism>
<dbReference type="EMBL" id="HBFQ01002015">
    <property type="protein sequence ID" value="CAD8827031.1"/>
    <property type="molecule type" value="Transcribed_RNA"/>
</dbReference>
<sequence length="496" mass="54017">MPRPALQGGSGSQYSPLCPKTIWSSIGSLYDDELKPYGRILRKRISERATGCSGVDVDMRRLRAACEALDGVVVVSEGGGDWSALLRGREERFADVYSPEDPYTRELWSEAAAYFESLQDPEMTLPGGRYSCAQALIARDLPFLSGRSLGQVCHIVQLAISQKKLLGYLSGTVVPYSRSQSMVKERCAERQRPCTNAARGTTTMATWDVVRQCLKEILATAYSSRQSSVPLSNVKRLFRSRYRVELSETALGHAKLSELLQDPRLKDLCAVQLRGHGYVVVPLYQGSSPRSQKHGRKPAASSGGESSPNKADSSGLSGPSASPLLPDVPAEPSGPSQAEQQQRSPCRAHLPLSDVLFQDGCVESMILNTFIHAAPVCQAPEVGASRRAWSLPKDLGSGKDDWDKMLRASFRPVLGEQCRAFQDPAPSQCASPRTHGEDCQDAPVGLVEQVEYEPAQLPVMTAPSWAARRLGSRRSSLNVNVSDSSESEWWSASGFA</sequence>
<feature type="compositionally biased region" description="Polar residues" evidence="1">
    <location>
        <begin position="334"/>
        <end position="344"/>
    </location>
</feature>
<evidence type="ECO:0000259" key="2">
    <source>
        <dbReference type="PROSITE" id="PS51644"/>
    </source>
</evidence>